<accession>A0A2Z2HYI6</accession>
<keyword evidence="3" id="KW-1185">Reference proteome</keyword>
<reference evidence="3" key="1">
    <citation type="submission" date="2017-02" db="EMBL/GenBank/DDBJ databases">
        <title>Natronthermophilus aegyptiacus gen. nov.,sp. nov., an aerobic, extremely halophilic alkalithermophilic archaeon isolated from the athalassohaline Wadi An Natrun, Egypt.</title>
        <authorList>
            <person name="Zhao B."/>
        </authorList>
    </citation>
    <scope>NUCLEOTIDE SEQUENCE [LARGE SCALE GENOMIC DNA]</scope>
    <source>
        <strain evidence="3">JW/NM-HA 15</strain>
    </source>
</reference>
<protein>
    <submittedName>
        <fullName evidence="2">Uncharacterized protein</fullName>
    </submittedName>
</protein>
<dbReference type="GeneID" id="32894555"/>
<organism evidence="2 3">
    <name type="scientific">Natrarchaeobaculum aegyptiacum</name>
    <dbReference type="NCBI Taxonomy" id="745377"/>
    <lineage>
        <taxon>Archaea</taxon>
        <taxon>Methanobacteriati</taxon>
        <taxon>Methanobacteriota</taxon>
        <taxon>Stenosarchaea group</taxon>
        <taxon>Halobacteria</taxon>
        <taxon>Halobacteriales</taxon>
        <taxon>Natrialbaceae</taxon>
        <taxon>Natrarchaeobaculum</taxon>
    </lineage>
</organism>
<dbReference type="KEGG" id="naj:B1756_10710"/>
<dbReference type="RefSeq" id="WP_186336449.1">
    <property type="nucleotide sequence ID" value="NZ_CP019893.1"/>
</dbReference>
<dbReference type="EMBL" id="CP019893">
    <property type="protein sequence ID" value="ARS90154.1"/>
    <property type="molecule type" value="Genomic_DNA"/>
</dbReference>
<proteinExistence type="predicted"/>
<name>A0A2Z2HYI6_9EURY</name>
<dbReference type="InterPro" id="IPR006311">
    <property type="entry name" value="TAT_signal"/>
</dbReference>
<dbReference type="Proteomes" id="UP000250088">
    <property type="component" value="Chromosome"/>
</dbReference>
<feature type="region of interest" description="Disordered" evidence="1">
    <location>
        <begin position="272"/>
        <end position="302"/>
    </location>
</feature>
<evidence type="ECO:0000256" key="1">
    <source>
        <dbReference type="SAM" id="MobiDB-lite"/>
    </source>
</evidence>
<feature type="compositionally biased region" description="Acidic residues" evidence="1">
    <location>
        <begin position="29"/>
        <end position="46"/>
    </location>
</feature>
<gene>
    <name evidence="2" type="ORF">B1756_10710</name>
</gene>
<sequence>MADSSSRMSRRSVIAAAAAVGLAGCTSGESDDAAPPEEAAGTDDASDTATSREDDIPDRDIEPDWEQAATFRTWLRFDSPVAGGTRRFDYTEAFPDDVDLATVLPAFSDLTIDDVDGHLIQGYTQVLLGGYDVEAIAAAAETADEATYEGTYEGYAVITEEMPGGSQRTLAIDSSAIVIGDDYEVRIDARNGEADRLEDVDPEFTHLFHELPHETTVTGQYDAPQGSVVNEDIYLWGVSSETPMAEEMTWVFVFDSADSLTEEALEDLEAVSSDVHSAERDGRTATVVGAPPEVPEEAAPGE</sequence>
<dbReference type="PROSITE" id="PS51257">
    <property type="entry name" value="PROKAR_LIPOPROTEIN"/>
    <property type="match status" value="1"/>
</dbReference>
<evidence type="ECO:0000313" key="2">
    <source>
        <dbReference type="EMBL" id="ARS90154.1"/>
    </source>
</evidence>
<dbReference type="AlphaFoldDB" id="A0A2Z2HYI6"/>
<dbReference type="OrthoDB" id="201787at2157"/>
<dbReference type="PROSITE" id="PS51318">
    <property type="entry name" value="TAT"/>
    <property type="match status" value="1"/>
</dbReference>
<feature type="region of interest" description="Disordered" evidence="1">
    <location>
        <begin position="25"/>
        <end position="60"/>
    </location>
</feature>
<feature type="compositionally biased region" description="Basic and acidic residues" evidence="1">
    <location>
        <begin position="50"/>
        <end position="60"/>
    </location>
</feature>
<feature type="compositionally biased region" description="Low complexity" evidence="1">
    <location>
        <begin position="284"/>
        <end position="302"/>
    </location>
</feature>
<evidence type="ECO:0000313" key="3">
    <source>
        <dbReference type="Proteomes" id="UP000250088"/>
    </source>
</evidence>